<proteinExistence type="predicted"/>
<dbReference type="PANTHER" id="PTHR33498:SF1">
    <property type="entry name" value="TRANSPOSASE FOR INSERTION SEQUENCE ELEMENT IS1557"/>
    <property type="match status" value="1"/>
</dbReference>
<organism evidence="3 4">
    <name type="scientific">Carboxydothermus ferrireducens DSM 11255</name>
    <dbReference type="NCBI Taxonomy" id="1119529"/>
    <lineage>
        <taxon>Bacteria</taxon>
        <taxon>Bacillati</taxon>
        <taxon>Bacillota</taxon>
        <taxon>Clostridia</taxon>
        <taxon>Thermoanaerobacterales</taxon>
        <taxon>Thermoanaerobacteraceae</taxon>
        <taxon>Carboxydothermus</taxon>
    </lineage>
</organism>
<feature type="domain" description="Transposase IS204/IS1001/IS1096/IS1165 helix-turn-helix" evidence="2">
    <location>
        <begin position="1"/>
        <end position="31"/>
    </location>
</feature>
<name>A0ABX2R628_9THEO</name>
<dbReference type="Pfam" id="PF13542">
    <property type="entry name" value="HTH_Tnp_ISL3"/>
    <property type="match status" value="1"/>
</dbReference>
<dbReference type="InterPro" id="IPR047951">
    <property type="entry name" value="Transpos_ISL3"/>
</dbReference>
<dbReference type="Pfam" id="PF01610">
    <property type="entry name" value="DDE_Tnp_ISL3"/>
    <property type="match status" value="1"/>
</dbReference>
<evidence type="ECO:0000313" key="3">
    <source>
        <dbReference type="EMBL" id="NYE56624.1"/>
    </source>
</evidence>
<reference evidence="3 4" key="1">
    <citation type="submission" date="2020-07" db="EMBL/GenBank/DDBJ databases">
        <title>Genomic Encyclopedia of Type Strains, Phase III (KMG-III): the genomes of soil and plant-associated and newly described type strains.</title>
        <authorList>
            <person name="Whitman W."/>
        </authorList>
    </citation>
    <scope>NUCLEOTIDE SEQUENCE [LARGE SCALE GENOMIC DNA]</scope>
    <source>
        <strain evidence="3 4">DSM 11255</strain>
    </source>
</reference>
<dbReference type="PANTHER" id="PTHR33498">
    <property type="entry name" value="TRANSPOSASE FOR INSERTION SEQUENCE ELEMENT IS1557"/>
    <property type="match status" value="1"/>
</dbReference>
<comment type="caution">
    <text evidence="3">The sequence shown here is derived from an EMBL/GenBank/DDBJ whole genome shotgun (WGS) entry which is preliminary data.</text>
</comment>
<dbReference type="InterPro" id="IPR002560">
    <property type="entry name" value="Transposase_DDE"/>
</dbReference>
<protein>
    <submittedName>
        <fullName evidence="3">Transposase</fullName>
    </submittedName>
</protein>
<dbReference type="InterPro" id="IPR032877">
    <property type="entry name" value="Transposase_HTH"/>
</dbReference>
<evidence type="ECO:0000313" key="4">
    <source>
        <dbReference type="Proteomes" id="UP000604066"/>
    </source>
</evidence>
<accession>A0ABX2R628</accession>
<keyword evidence="4" id="KW-1185">Reference proteome</keyword>
<feature type="domain" description="Transposase IS204/IS1001/IS1096/IS1165 DDE" evidence="1">
    <location>
        <begin position="46"/>
        <end position="279"/>
    </location>
</feature>
<dbReference type="NCBIfam" id="NF033550">
    <property type="entry name" value="transpos_ISL3"/>
    <property type="match status" value="1"/>
</dbReference>
<evidence type="ECO:0000259" key="1">
    <source>
        <dbReference type="Pfam" id="PF01610"/>
    </source>
</evidence>
<gene>
    <name evidence="3" type="ORF">HDG70_000330</name>
</gene>
<sequence>MTLAKEMPVKAIARMVNEHDTRLWRILSYYVSRARQKEDYSNVTKIGVDETSFKRGHDYVTIFADLEHSKILFVAPGKDYETLEKFRNELVLHNGNPEKIKEICIDMSPAFIKGARLFFPKANLTFDKFHVMKIINEAVDRVRRAEQKERPELKGTKYLWLKNIKNLTKNQKEKLLSLKNRNIKTAKAYNIKLSFQELWQLSRVEAEQFLKKWYFWATHSRLEPIIEAAKIIKNHWNGVLNWFSSNLNNGILEGLNSVIQAAKRKARGYRSLKNFATMIYLVGGKLNLEF</sequence>
<dbReference type="Proteomes" id="UP000604066">
    <property type="component" value="Unassembled WGS sequence"/>
</dbReference>
<evidence type="ECO:0000259" key="2">
    <source>
        <dbReference type="Pfam" id="PF13542"/>
    </source>
</evidence>
<dbReference type="EMBL" id="JACCBS010000001">
    <property type="protein sequence ID" value="NYE56624.1"/>
    <property type="molecule type" value="Genomic_DNA"/>
</dbReference>